<dbReference type="Pfam" id="PF00854">
    <property type="entry name" value="PTR2"/>
    <property type="match status" value="1"/>
</dbReference>
<keyword evidence="10" id="KW-1185">Reference proteome</keyword>
<organism evidence="9 10">
    <name type="scientific">Macrostomum lignano</name>
    <dbReference type="NCBI Taxonomy" id="282301"/>
    <lineage>
        <taxon>Eukaryota</taxon>
        <taxon>Metazoa</taxon>
        <taxon>Spiralia</taxon>
        <taxon>Lophotrochozoa</taxon>
        <taxon>Platyhelminthes</taxon>
        <taxon>Rhabditophora</taxon>
        <taxon>Macrostomorpha</taxon>
        <taxon>Macrostomida</taxon>
        <taxon>Macrostomidae</taxon>
        <taxon>Macrostomum</taxon>
    </lineage>
</organism>
<evidence type="ECO:0000256" key="3">
    <source>
        <dbReference type="ARBA" id="ARBA00022692"/>
    </source>
</evidence>
<dbReference type="EMBL" id="NIVC01000151">
    <property type="protein sequence ID" value="PAA89425.1"/>
    <property type="molecule type" value="Genomic_DNA"/>
</dbReference>
<proteinExistence type="inferred from homology"/>
<dbReference type="PANTHER" id="PTHR11654">
    <property type="entry name" value="OLIGOPEPTIDE TRANSPORTER-RELATED"/>
    <property type="match status" value="1"/>
</dbReference>
<feature type="transmembrane region" description="Helical" evidence="8">
    <location>
        <begin position="69"/>
        <end position="90"/>
    </location>
</feature>
<feature type="transmembrane region" description="Helical" evidence="8">
    <location>
        <begin position="346"/>
        <end position="368"/>
    </location>
</feature>
<evidence type="ECO:0000313" key="10">
    <source>
        <dbReference type="Proteomes" id="UP000215902"/>
    </source>
</evidence>
<keyword evidence="5 8" id="KW-1133">Transmembrane helix</keyword>
<dbReference type="GO" id="GO:0016020">
    <property type="term" value="C:membrane"/>
    <property type="evidence" value="ECO:0007669"/>
    <property type="project" value="UniProtKB-SubCell"/>
</dbReference>
<evidence type="ECO:0000256" key="4">
    <source>
        <dbReference type="ARBA" id="ARBA00022856"/>
    </source>
</evidence>
<protein>
    <recommendedName>
        <fullName evidence="11">Major facilitator superfamily associated domain-containing protein</fullName>
    </recommendedName>
</protein>
<feature type="transmembrane region" description="Helical" evidence="8">
    <location>
        <begin position="274"/>
        <end position="294"/>
    </location>
</feature>
<dbReference type="GO" id="GO:0015833">
    <property type="term" value="P:peptide transport"/>
    <property type="evidence" value="ECO:0007669"/>
    <property type="project" value="UniProtKB-KW"/>
</dbReference>
<comment type="subcellular location">
    <subcellularLocation>
        <location evidence="1">Membrane</location>
        <topology evidence="1">Multi-pass membrane protein</topology>
    </subcellularLocation>
</comment>
<feature type="transmembrane region" description="Helical" evidence="8">
    <location>
        <begin position="28"/>
        <end position="49"/>
    </location>
</feature>
<dbReference type="Proteomes" id="UP000215902">
    <property type="component" value="Unassembled WGS sequence"/>
</dbReference>
<accession>A0A267GTT3</accession>
<keyword evidence="4" id="KW-0571">Peptide transport</keyword>
<feature type="transmembrane region" description="Helical" evidence="8">
    <location>
        <begin position="314"/>
        <end position="334"/>
    </location>
</feature>
<keyword evidence="4" id="KW-0653">Protein transport</keyword>
<evidence type="ECO:0000256" key="8">
    <source>
        <dbReference type="SAM" id="Phobius"/>
    </source>
</evidence>
<reference evidence="9 10" key="1">
    <citation type="submission" date="2017-06" db="EMBL/GenBank/DDBJ databases">
        <title>A platform for efficient transgenesis in Macrostomum lignano, a flatworm model organism for stem cell research.</title>
        <authorList>
            <person name="Berezikov E."/>
        </authorList>
    </citation>
    <scope>NUCLEOTIDE SEQUENCE [LARGE SCALE GENOMIC DNA]</scope>
    <source>
        <strain evidence="9">DV1</strain>
        <tissue evidence="9">Whole organism</tissue>
    </source>
</reference>
<evidence type="ECO:0000256" key="1">
    <source>
        <dbReference type="ARBA" id="ARBA00004141"/>
    </source>
</evidence>
<name>A0A267GTT3_9PLAT</name>
<feature type="transmembrane region" description="Helical" evidence="8">
    <location>
        <begin position="205"/>
        <end position="224"/>
    </location>
</feature>
<evidence type="ECO:0008006" key="11">
    <source>
        <dbReference type="Google" id="ProtNLM"/>
    </source>
</evidence>
<comment type="similarity">
    <text evidence="2">Belongs to the major facilitator superfamily. Proton-dependent oligopeptide transporter (POT/PTR) (TC 2.A.17) family.</text>
</comment>
<dbReference type="InterPro" id="IPR000109">
    <property type="entry name" value="POT_fam"/>
</dbReference>
<keyword evidence="3 8" id="KW-0812">Transmembrane</keyword>
<feature type="transmembrane region" description="Helical" evidence="8">
    <location>
        <begin position="131"/>
        <end position="152"/>
    </location>
</feature>
<evidence type="ECO:0000313" key="9">
    <source>
        <dbReference type="EMBL" id="PAA89425.1"/>
    </source>
</evidence>
<dbReference type="GO" id="GO:0022857">
    <property type="term" value="F:transmembrane transporter activity"/>
    <property type="evidence" value="ECO:0007669"/>
    <property type="project" value="InterPro"/>
</dbReference>
<dbReference type="InterPro" id="IPR036259">
    <property type="entry name" value="MFS_trans_sf"/>
</dbReference>
<feature type="non-terminal residue" evidence="9">
    <location>
        <position position="1"/>
    </location>
</feature>
<keyword evidence="6 8" id="KW-0472">Membrane</keyword>
<sequence>AAFAIKPGPMISSCQALLSGKWKKRRRLLQATVWLGMQIAGGSCMHYTALNVMQWDASFQWAGGAAQGLSYALVISVLIDALPLAGGWLGDERVSKFKLLAVGTVLYVIGCTFILLSTLRFGPAEESAVRQFLLILGLPPFAVAALCSRAVAPALLLQQLKRHFCSSIFNCVTWYYCCLNLGALVSDAIVYGSTPYVDSRKLGPLIFAAAAAAFAGLACGLPWIRELPPSDSPWSSAPNDLLGRRRLRSKHHPAVAAAEPPAAASVEEDPSACLFRWGLLAILACWVAIFTQMTSCLDLQLRSMPGGWQQQQHHLYSLFDPGFVFLLAPLLCWASSRFFKLHHMAWRFGIGQLVLAASALVAAVTEFARDRSAYQPPIVLPAYLLMALSEILVIVSGYEILVLLTRPSRLGSTIGLFILFFAIGRALSLGLTAVFVARRWIAPASASADHLQLGFLLLCGLQLLALLLYCLLWLRLRSSLTAPLHLLSDSLLGRRRPSDAARRLSGAGREIASAVGAAAATASVASSYDDSDSELSSSEGDWRPGLETAATATASGSEDASRLSRQSAGAVHLQVAADVHV</sequence>
<feature type="transmembrane region" description="Helical" evidence="8">
    <location>
        <begin position="380"/>
        <end position="404"/>
    </location>
</feature>
<gene>
    <name evidence="9" type="ORF">BOX15_Mlig023263g1</name>
</gene>
<evidence type="ECO:0000256" key="7">
    <source>
        <dbReference type="SAM" id="MobiDB-lite"/>
    </source>
</evidence>
<evidence type="ECO:0000256" key="6">
    <source>
        <dbReference type="ARBA" id="ARBA00023136"/>
    </source>
</evidence>
<feature type="region of interest" description="Disordered" evidence="7">
    <location>
        <begin position="528"/>
        <end position="563"/>
    </location>
</feature>
<keyword evidence="4" id="KW-0813">Transport</keyword>
<feature type="compositionally biased region" description="Low complexity" evidence="7">
    <location>
        <begin position="528"/>
        <end position="539"/>
    </location>
</feature>
<feature type="transmembrane region" description="Helical" evidence="8">
    <location>
        <begin position="416"/>
        <end position="441"/>
    </location>
</feature>
<comment type="caution">
    <text evidence="9">The sequence shown here is derived from an EMBL/GenBank/DDBJ whole genome shotgun (WGS) entry which is preliminary data.</text>
</comment>
<dbReference type="Gene3D" id="1.20.1250.20">
    <property type="entry name" value="MFS general substrate transporter like domains"/>
    <property type="match status" value="1"/>
</dbReference>
<evidence type="ECO:0000256" key="2">
    <source>
        <dbReference type="ARBA" id="ARBA00005982"/>
    </source>
</evidence>
<evidence type="ECO:0000256" key="5">
    <source>
        <dbReference type="ARBA" id="ARBA00022989"/>
    </source>
</evidence>
<feature type="transmembrane region" description="Helical" evidence="8">
    <location>
        <begin position="164"/>
        <end position="185"/>
    </location>
</feature>
<feature type="transmembrane region" description="Helical" evidence="8">
    <location>
        <begin position="97"/>
        <end position="119"/>
    </location>
</feature>
<dbReference type="AlphaFoldDB" id="A0A267GTT3"/>
<feature type="transmembrane region" description="Helical" evidence="8">
    <location>
        <begin position="453"/>
        <end position="474"/>
    </location>
</feature>
<dbReference type="SUPFAM" id="SSF103473">
    <property type="entry name" value="MFS general substrate transporter"/>
    <property type="match status" value="1"/>
</dbReference>